<feature type="chain" id="PRO_5047115995" evidence="2">
    <location>
        <begin position="24"/>
        <end position="117"/>
    </location>
</feature>
<protein>
    <submittedName>
        <fullName evidence="3">Uncharacterized protein</fullName>
    </submittedName>
</protein>
<dbReference type="EMBL" id="CP110427">
    <property type="protein sequence ID" value="WAQ86689.1"/>
    <property type="molecule type" value="Genomic_DNA"/>
</dbReference>
<keyword evidence="4" id="KW-1185">Reference proteome</keyword>
<accession>A0ABY7CNF3</accession>
<keyword evidence="2" id="KW-0732">Signal</keyword>
<reference evidence="3" key="1">
    <citation type="submission" date="2022-10" db="EMBL/GenBank/DDBJ databases">
        <title>Puccinia triticina Genome sequencing and assembly.</title>
        <authorList>
            <person name="Li C."/>
        </authorList>
    </citation>
    <scope>NUCLEOTIDE SEQUENCE</scope>
    <source>
        <strain evidence="3">Pt15</strain>
    </source>
</reference>
<dbReference type="GeneID" id="77811916"/>
<feature type="region of interest" description="Disordered" evidence="1">
    <location>
        <begin position="23"/>
        <end position="64"/>
    </location>
</feature>
<name>A0ABY7CNF3_9BASI</name>
<dbReference type="Proteomes" id="UP001164743">
    <property type="component" value="Chromosome 7A"/>
</dbReference>
<evidence type="ECO:0000313" key="4">
    <source>
        <dbReference type="Proteomes" id="UP001164743"/>
    </source>
</evidence>
<evidence type="ECO:0000256" key="2">
    <source>
        <dbReference type="SAM" id="SignalP"/>
    </source>
</evidence>
<proteinExistence type="predicted"/>
<organism evidence="3 4">
    <name type="scientific">Puccinia triticina</name>
    <dbReference type="NCBI Taxonomy" id="208348"/>
    <lineage>
        <taxon>Eukaryota</taxon>
        <taxon>Fungi</taxon>
        <taxon>Dikarya</taxon>
        <taxon>Basidiomycota</taxon>
        <taxon>Pucciniomycotina</taxon>
        <taxon>Pucciniomycetes</taxon>
        <taxon>Pucciniales</taxon>
        <taxon>Pucciniaceae</taxon>
        <taxon>Puccinia</taxon>
    </lineage>
</organism>
<gene>
    <name evidence="3" type="ORF">PtA15_7A417</name>
</gene>
<evidence type="ECO:0000256" key="1">
    <source>
        <dbReference type="SAM" id="MobiDB-lite"/>
    </source>
</evidence>
<dbReference type="RefSeq" id="XP_053022244.1">
    <property type="nucleotide sequence ID" value="XM_053171021.1"/>
</dbReference>
<evidence type="ECO:0000313" key="3">
    <source>
        <dbReference type="EMBL" id="WAQ86689.1"/>
    </source>
</evidence>
<feature type="signal peptide" evidence="2">
    <location>
        <begin position="1"/>
        <end position="23"/>
    </location>
</feature>
<sequence>MKSVLPILLGSVLLLLISSPIESAAGNPSVYNRDQGKKAGGPAGSEDANSLDENPILGDGNLGRDDTVAKANKRYWECRDNLEPKKHYVLYCLYESAGGSESSIFVNLPSMDSLCRP</sequence>